<evidence type="ECO:0000313" key="3">
    <source>
        <dbReference type="Proteomes" id="UP001299596"/>
    </source>
</evidence>
<name>A0ABU5XER8_9MYCO</name>
<dbReference type="Gene3D" id="3.10.450.50">
    <property type="match status" value="1"/>
</dbReference>
<dbReference type="PANTHER" id="PTHR30173:SF43">
    <property type="entry name" value="ECF RNA POLYMERASE SIGMA FACTOR SIGI-RELATED"/>
    <property type="match status" value="1"/>
</dbReference>
<protein>
    <submittedName>
        <fullName evidence="2">Sigma-70 family RNA polymerase sigma factor</fullName>
    </submittedName>
</protein>
<evidence type="ECO:0000259" key="1">
    <source>
        <dbReference type="Pfam" id="PF04542"/>
    </source>
</evidence>
<dbReference type="Pfam" id="PF04542">
    <property type="entry name" value="Sigma70_r2"/>
    <property type="match status" value="1"/>
</dbReference>
<dbReference type="SUPFAM" id="SSF54427">
    <property type="entry name" value="NTF2-like"/>
    <property type="match status" value="1"/>
</dbReference>
<organism evidence="2 3">
    <name type="scientific">[Mycobacterium] crassicus</name>
    <dbReference type="NCBI Taxonomy" id="2872309"/>
    <lineage>
        <taxon>Bacteria</taxon>
        <taxon>Bacillati</taxon>
        <taxon>Actinomycetota</taxon>
        <taxon>Actinomycetes</taxon>
        <taxon>Mycobacteriales</taxon>
        <taxon>Mycobacteriaceae</taxon>
        <taxon>Mycolicibacter</taxon>
    </lineage>
</organism>
<dbReference type="InterPro" id="IPR013324">
    <property type="entry name" value="RNA_pol_sigma_r3/r4-like"/>
</dbReference>
<dbReference type="Gene3D" id="1.10.10.10">
    <property type="entry name" value="Winged helix-like DNA-binding domain superfamily/Winged helix DNA-binding domain"/>
    <property type="match status" value="1"/>
</dbReference>
<dbReference type="NCBIfam" id="TIGR02937">
    <property type="entry name" value="sigma70-ECF"/>
    <property type="match status" value="1"/>
</dbReference>
<dbReference type="PANTHER" id="PTHR30173">
    <property type="entry name" value="SIGMA 19 FACTOR"/>
    <property type="match status" value="1"/>
</dbReference>
<dbReference type="SUPFAM" id="SSF88946">
    <property type="entry name" value="Sigma2 domain of RNA polymerase sigma factors"/>
    <property type="match status" value="1"/>
</dbReference>
<keyword evidence="3" id="KW-1185">Reference proteome</keyword>
<accession>A0ABU5XER8</accession>
<dbReference type="EMBL" id="JAYJJR010000003">
    <property type="protein sequence ID" value="MEB3020798.1"/>
    <property type="molecule type" value="Genomic_DNA"/>
</dbReference>
<dbReference type="InterPro" id="IPR052704">
    <property type="entry name" value="ECF_Sigma-70_Domain"/>
</dbReference>
<dbReference type="InterPro" id="IPR032710">
    <property type="entry name" value="NTF2-like_dom_sf"/>
</dbReference>
<dbReference type="SUPFAM" id="SSF88659">
    <property type="entry name" value="Sigma3 and sigma4 domains of RNA polymerase sigma factors"/>
    <property type="match status" value="1"/>
</dbReference>
<dbReference type="InterPro" id="IPR014284">
    <property type="entry name" value="RNA_pol_sigma-70_dom"/>
</dbReference>
<sequence>MISESQLADTFEQQRHRMLALAHRVLGSRSDAEDAVQEAWLRLSRQDADGIDNLPGWLTTVISRICIDTLRSRAARPEVSIDQGLPELVVADDRDIPEDAAVLSDSVGLALLVVLGSLCPDERLAFVLHDMFAVPFAEIGPIIGKSADAAKMLASRARRKVQDVPRPAGDRREQRQVVDAFLSAAQSGDFEALLRVLDPDITWRQHTARGVTVTTGSGEVVEAVRRGQGARITARRVLVNGEPGILGWGPSGRPLSLMACTVRNGRLVGIVSIADPVRLAGLDLPEPPDA</sequence>
<feature type="domain" description="RNA polymerase sigma-70 region 2" evidence="1">
    <location>
        <begin position="12"/>
        <end position="74"/>
    </location>
</feature>
<dbReference type="RefSeq" id="WP_225407071.1">
    <property type="nucleotide sequence ID" value="NZ_JAYJJR010000003.1"/>
</dbReference>
<evidence type="ECO:0000313" key="2">
    <source>
        <dbReference type="EMBL" id="MEB3020798.1"/>
    </source>
</evidence>
<reference evidence="2 3" key="1">
    <citation type="submission" date="2023-12" db="EMBL/GenBank/DDBJ databases">
        <title>Description of new species of Mycobacterium terrae complex isolated from sewage at the Sao Paulo Zoological Park Foundation in Brazil.</title>
        <authorList>
            <person name="Romagnoli C.L."/>
            <person name="Conceicao E.C."/>
            <person name="Machado E."/>
            <person name="Barreto L.B.P.F."/>
            <person name="Sharma A."/>
            <person name="Silva N.M."/>
            <person name="Marques L.E."/>
            <person name="Juliana M.A."/>
            <person name="Lourenco M.C.S."/>
            <person name="Digiampietri L.A."/>
            <person name="Suffys P.N."/>
            <person name="Viana-Niero C."/>
        </authorList>
    </citation>
    <scope>NUCLEOTIDE SEQUENCE [LARGE SCALE GENOMIC DNA]</scope>
    <source>
        <strain evidence="2 3">MYC098</strain>
    </source>
</reference>
<proteinExistence type="predicted"/>
<comment type="caution">
    <text evidence="2">The sequence shown here is derived from an EMBL/GenBank/DDBJ whole genome shotgun (WGS) entry which is preliminary data.</text>
</comment>
<dbReference type="Gene3D" id="1.10.1740.10">
    <property type="match status" value="1"/>
</dbReference>
<dbReference type="Proteomes" id="UP001299596">
    <property type="component" value="Unassembled WGS sequence"/>
</dbReference>
<dbReference type="InterPro" id="IPR013325">
    <property type="entry name" value="RNA_pol_sigma_r2"/>
</dbReference>
<dbReference type="InterPro" id="IPR036388">
    <property type="entry name" value="WH-like_DNA-bd_sf"/>
</dbReference>
<dbReference type="InterPro" id="IPR007627">
    <property type="entry name" value="RNA_pol_sigma70_r2"/>
</dbReference>
<gene>
    <name evidence="2" type="ORF">K6T79_07035</name>
</gene>